<reference evidence="1 2" key="1">
    <citation type="submission" date="2016-10" db="EMBL/GenBank/DDBJ databases">
        <authorList>
            <person name="de Groot N.N."/>
        </authorList>
    </citation>
    <scope>NUCLEOTIDE SEQUENCE [LARGE SCALE GENOMIC DNA]</scope>
    <source>
        <strain evidence="1 2">MT12</strain>
    </source>
</reference>
<proteinExistence type="predicted"/>
<dbReference type="Proteomes" id="UP000198992">
    <property type="component" value="Unassembled WGS sequence"/>
</dbReference>
<protein>
    <submittedName>
        <fullName evidence="1">Uncharacterized protein</fullName>
    </submittedName>
</protein>
<dbReference type="AlphaFoldDB" id="A0A1H4MRL3"/>
<evidence type="ECO:0000313" key="2">
    <source>
        <dbReference type="Proteomes" id="UP000198992"/>
    </source>
</evidence>
<sequence>MCGAGYIPIVVPAKAGTHNHIGVLLKRAVAPASFNNYLQWLWVPAFVFGPC</sequence>
<organism evidence="1 2">
    <name type="scientific">Bradyrhizobium erythrophlei</name>
    <dbReference type="NCBI Taxonomy" id="1437360"/>
    <lineage>
        <taxon>Bacteria</taxon>
        <taxon>Pseudomonadati</taxon>
        <taxon>Pseudomonadota</taxon>
        <taxon>Alphaproteobacteria</taxon>
        <taxon>Hyphomicrobiales</taxon>
        <taxon>Nitrobacteraceae</taxon>
        <taxon>Bradyrhizobium</taxon>
    </lineage>
</organism>
<gene>
    <name evidence="1" type="ORF">SAMN05444164_0406</name>
</gene>
<accession>A0A1H4MRL3</accession>
<evidence type="ECO:0000313" key="1">
    <source>
        <dbReference type="EMBL" id="SEB85721.1"/>
    </source>
</evidence>
<dbReference type="EMBL" id="FNTH01000001">
    <property type="protein sequence ID" value="SEB85721.1"/>
    <property type="molecule type" value="Genomic_DNA"/>
</dbReference>
<name>A0A1H4MRL3_9BRAD</name>